<evidence type="ECO:0000256" key="3">
    <source>
        <dbReference type="PIRSR" id="PIRSR001221-1"/>
    </source>
</evidence>
<feature type="binding site" evidence="4">
    <location>
        <position position="222"/>
    </location>
    <ligand>
        <name>substrate</name>
    </ligand>
</feature>
<gene>
    <name evidence="6" type="ORF">MPH_07489</name>
</gene>
<organism evidence="6 7">
    <name type="scientific">Macrophomina phaseolina (strain MS6)</name>
    <name type="common">Charcoal rot fungus</name>
    <dbReference type="NCBI Taxonomy" id="1126212"/>
    <lineage>
        <taxon>Eukaryota</taxon>
        <taxon>Fungi</taxon>
        <taxon>Dikarya</taxon>
        <taxon>Ascomycota</taxon>
        <taxon>Pezizomycotina</taxon>
        <taxon>Dothideomycetes</taxon>
        <taxon>Dothideomycetes incertae sedis</taxon>
        <taxon>Botryosphaeriales</taxon>
        <taxon>Botryosphaeriaceae</taxon>
        <taxon>Macrophomina</taxon>
    </lineage>
</organism>
<dbReference type="eggNOG" id="KOG1212">
    <property type="taxonomic scope" value="Eukaryota"/>
</dbReference>
<reference evidence="6 7" key="1">
    <citation type="journal article" date="2012" name="BMC Genomics">
        <title>Tools to kill: Genome of one of the most destructive plant pathogenic fungi Macrophomina phaseolina.</title>
        <authorList>
            <person name="Islam M.S."/>
            <person name="Haque M.S."/>
            <person name="Islam M.M."/>
            <person name="Emdad E.M."/>
            <person name="Halim A."/>
            <person name="Hossen Q.M.M."/>
            <person name="Hossain M.Z."/>
            <person name="Ahmed B."/>
            <person name="Rahim S."/>
            <person name="Rahman M.S."/>
            <person name="Alam M.M."/>
            <person name="Hou S."/>
            <person name="Wan X."/>
            <person name="Saito J.A."/>
            <person name="Alam M."/>
        </authorList>
    </citation>
    <scope>NUCLEOTIDE SEQUENCE [LARGE SCALE GENOMIC DNA]</scope>
    <source>
        <strain evidence="6 7">MS6</strain>
    </source>
</reference>
<dbReference type="HOGENOM" id="CLU_009600_9_2_1"/>
<dbReference type="GO" id="GO:0016787">
    <property type="term" value="F:hydrolase activity"/>
    <property type="evidence" value="ECO:0007669"/>
    <property type="project" value="UniProtKB-KW"/>
</dbReference>
<name>K2QZA7_MACPH</name>
<evidence type="ECO:0000259" key="5">
    <source>
        <dbReference type="Pfam" id="PF01425"/>
    </source>
</evidence>
<evidence type="ECO:0000313" key="6">
    <source>
        <dbReference type="EMBL" id="EKG15326.1"/>
    </source>
</evidence>
<dbReference type="Gene3D" id="3.90.1300.10">
    <property type="entry name" value="Amidase signature (AS) domain"/>
    <property type="match status" value="1"/>
</dbReference>
<feature type="binding site" evidence="4">
    <location>
        <begin position="243"/>
        <end position="246"/>
    </location>
    <ligand>
        <name>substrate</name>
    </ligand>
</feature>
<evidence type="ECO:0000256" key="2">
    <source>
        <dbReference type="ARBA" id="ARBA00022801"/>
    </source>
</evidence>
<comment type="similarity">
    <text evidence="1">Belongs to the amidase family.</text>
</comment>
<evidence type="ECO:0000313" key="7">
    <source>
        <dbReference type="Proteomes" id="UP000007129"/>
    </source>
</evidence>
<dbReference type="EMBL" id="AHHD01000304">
    <property type="protein sequence ID" value="EKG15326.1"/>
    <property type="molecule type" value="Genomic_DNA"/>
</dbReference>
<dbReference type="InterPro" id="IPR036928">
    <property type="entry name" value="AS_sf"/>
</dbReference>
<dbReference type="Pfam" id="PF01425">
    <property type="entry name" value="Amidase"/>
    <property type="match status" value="1"/>
</dbReference>
<keyword evidence="2" id="KW-0378">Hydrolase</keyword>
<dbReference type="PANTHER" id="PTHR46072:SF4">
    <property type="entry name" value="AMIDASE C550.07-RELATED"/>
    <property type="match status" value="1"/>
</dbReference>
<dbReference type="Proteomes" id="UP000007129">
    <property type="component" value="Unassembled WGS sequence"/>
</dbReference>
<dbReference type="VEuPathDB" id="FungiDB:MPH_07489"/>
<feature type="active site" description="Acyl-ester intermediate" evidence="3">
    <location>
        <position position="246"/>
    </location>
</feature>
<feature type="domain" description="Amidase" evidence="5">
    <location>
        <begin position="94"/>
        <end position="545"/>
    </location>
</feature>
<dbReference type="PIRSF" id="PIRSF001221">
    <property type="entry name" value="Amidase_fungi"/>
    <property type="match status" value="1"/>
</dbReference>
<feature type="binding site" evidence="4">
    <location>
        <position position="197"/>
    </location>
    <ligand>
        <name>substrate</name>
    </ligand>
</feature>
<dbReference type="STRING" id="1126212.K2QZA7"/>
<feature type="active site" description="Charge relay system" evidence="3">
    <location>
        <position position="222"/>
    </location>
</feature>
<evidence type="ECO:0000256" key="1">
    <source>
        <dbReference type="ARBA" id="ARBA00009199"/>
    </source>
</evidence>
<accession>K2QZA7</accession>
<dbReference type="SUPFAM" id="SSF75304">
    <property type="entry name" value="Amidase signature (AS) enzymes"/>
    <property type="match status" value="1"/>
</dbReference>
<comment type="caution">
    <text evidence="6">The sequence shown here is derived from an EMBL/GenBank/DDBJ whole genome shotgun (WGS) entry which is preliminary data.</text>
</comment>
<dbReference type="PANTHER" id="PTHR46072">
    <property type="entry name" value="AMIDASE-RELATED-RELATED"/>
    <property type="match status" value="1"/>
</dbReference>
<sequence length="558" mass="59685">MGKRAFPLIQTKPVPTGDASWEAKRKAIRDQFVSNIPAEYYIPQDYVDAPPLDVREIPRTCGILTAEELEITENYDATGLAAAIAAREHTSVAVATAFCKRAIVAHQLSCCLTQWFMDEALERARALDEHLDRTGKTVGPLHGVPVSLKEHIGLAGHASSYGFASSTEPVAADAHMVAILRALGAVFYVKTNQPQSLMHGESDSHLGRVLNPYNIQLTAGGSTGGEAALLALRGSVLGVGTDIGGSIRIPAGFCALYGFKPTSATLPMRGYFPHGLPAELNVQCSTGPLSRSLRDLDLFMRLVLAARPHLADPRVLPAPWTGLGTPLAAGRVLKVGLMRCDGVVQPQPPVARALAWAAARLAPLAAVELKPYRPHGLAAAMAMAGPLYFPDGGLGVRRALAAAGEPTHPLTAAVLGLAGSSELTATELSRLRVRRDAFRAAFAQDWAGQDVDVVLCPVFVGPAAAHDTVFYWYYTALWNLVDYPAAVFPTPVRAARRGEEAYADGASEVLGPEDRQVRELWEQTDFEGAPINLQLVARKHDDNLLFGALQAVRDVLGL</sequence>
<dbReference type="AlphaFoldDB" id="K2QZA7"/>
<dbReference type="OrthoDB" id="6428749at2759"/>
<feature type="active site" description="Charge relay system" evidence="3">
    <location>
        <position position="149"/>
    </location>
</feature>
<dbReference type="InterPro" id="IPR023631">
    <property type="entry name" value="Amidase_dom"/>
</dbReference>
<proteinExistence type="inferred from homology"/>
<evidence type="ECO:0000256" key="4">
    <source>
        <dbReference type="PIRSR" id="PIRSR001221-2"/>
    </source>
</evidence>
<protein>
    <submittedName>
        <fullName evidence="6">Amidase</fullName>
    </submittedName>
</protein>
<dbReference type="InParanoid" id="K2QZA7"/>